<organism evidence="3 4">
    <name type="scientific">Erythrobacter westpacificensis</name>
    <dbReference type="NCBI Taxonomy" id="1055231"/>
    <lineage>
        <taxon>Bacteria</taxon>
        <taxon>Pseudomonadati</taxon>
        <taxon>Pseudomonadota</taxon>
        <taxon>Alphaproteobacteria</taxon>
        <taxon>Sphingomonadales</taxon>
        <taxon>Erythrobacteraceae</taxon>
        <taxon>Erythrobacter/Porphyrobacter group</taxon>
        <taxon>Erythrobacter</taxon>
    </lineage>
</organism>
<comment type="caution">
    <text evidence="3">The sequence shown here is derived from an EMBL/GenBank/DDBJ whole genome shotgun (WGS) entry which is preliminary data.</text>
</comment>
<feature type="transmembrane region" description="Helical" evidence="1">
    <location>
        <begin position="79"/>
        <end position="96"/>
    </location>
</feature>
<name>A0ABP9KHV1_9SPHN</name>
<dbReference type="RefSeq" id="WP_346033154.1">
    <property type="nucleotide sequence ID" value="NZ_BAABHV010000017.1"/>
</dbReference>
<dbReference type="InterPro" id="IPR050879">
    <property type="entry name" value="Acyltransferase_3"/>
</dbReference>
<dbReference type="Pfam" id="PF01757">
    <property type="entry name" value="Acyl_transf_3"/>
    <property type="match status" value="1"/>
</dbReference>
<gene>
    <name evidence="3" type="ORF">GCM10023208_22420</name>
</gene>
<dbReference type="InterPro" id="IPR002656">
    <property type="entry name" value="Acyl_transf_3_dom"/>
</dbReference>
<evidence type="ECO:0000256" key="1">
    <source>
        <dbReference type="SAM" id="Phobius"/>
    </source>
</evidence>
<evidence type="ECO:0000313" key="3">
    <source>
        <dbReference type="EMBL" id="GAA5057214.1"/>
    </source>
</evidence>
<keyword evidence="4" id="KW-1185">Reference proteome</keyword>
<keyword evidence="1" id="KW-1133">Transmembrane helix</keyword>
<reference evidence="4" key="1">
    <citation type="journal article" date="2019" name="Int. J. Syst. Evol. Microbiol.">
        <title>The Global Catalogue of Microorganisms (GCM) 10K type strain sequencing project: providing services to taxonomists for standard genome sequencing and annotation.</title>
        <authorList>
            <consortium name="The Broad Institute Genomics Platform"/>
            <consortium name="The Broad Institute Genome Sequencing Center for Infectious Disease"/>
            <person name="Wu L."/>
            <person name="Ma J."/>
        </authorList>
    </citation>
    <scope>NUCLEOTIDE SEQUENCE [LARGE SCALE GENOMIC DNA]</scope>
    <source>
        <strain evidence="4">JCM 18014</strain>
    </source>
</reference>
<accession>A0ABP9KHV1</accession>
<protein>
    <recommendedName>
        <fullName evidence="2">Acyltransferase 3 domain-containing protein</fullName>
    </recommendedName>
</protein>
<evidence type="ECO:0000313" key="4">
    <source>
        <dbReference type="Proteomes" id="UP001500518"/>
    </source>
</evidence>
<dbReference type="EMBL" id="BAABHV010000017">
    <property type="protein sequence ID" value="GAA5057214.1"/>
    <property type="molecule type" value="Genomic_DNA"/>
</dbReference>
<proteinExistence type="predicted"/>
<dbReference type="Proteomes" id="UP001500518">
    <property type="component" value="Unassembled WGS sequence"/>
</dbReference>
<sequence length="116" mass="12858">MSAQSRPRLVALDGIRGVAALVVLLFHLQLPIPAQFDRGYLMVDLFFMLSGFVLTLSAEPRLRGGWPGWRFIIARYRRLLPVVIVGVAVGRLSISSSPSRIGESAVGQSGWRWLHC</sequence>
<feature type="transmembrane region" description="Helical" evidence="1">
    <location>
        <begin position="9"/>
        <end position="28"/>
    </location>
</feature>
<feature type="domain" description="Acyltransferase 3" evidence="2">
    <location>
        <begin position="10"/>
        <end position="90"/>
    </location>
</feature>
<dbReference type="PANTHER" id="PTHR23028">
    <property type="entry name" value="ACETYLTRANSFERASE"/>
    <property type="match status" value="1"/>
</dbReference>
<keyword evidence="1" id="KW-0472">Membrane</keyword>
<evidence type="ECO:0000259" key="2">
    <source>
        <dbReference type="Pfam" id="PF01757"/>
    </source>
</evidence>
<keyword evidence="1" id="KW-0812">Transmembrane</keyword>
<feature type="transmembrane region" description="Helical" evidence="1">
    <location>
        <begin position="40"/>
        <end position="58"/>
    </location>
</feature>